<accession>A0ABU4MB60</accession>
<sequence>MIRTAVTCDRSQCSAFCLEPVHEPHAPETGEFEEVSRRAGWTPGENGHTCPACSTGRGPVLERGACPACGGATVDLAAGETCHYCRHVTPYPDGDE</sequence>
<keyword evidence="3" id="KW-1185">Reference proteome</keyword>
<name>A0ABU4MB60_9ACTN</name>
<evidence type="ECO:0000313" key="3">
    <source>
        <dbReference type="Proteomes" id="UP001272987"/>
    </source>
</evidence>
<protein>
    <submittedName>
        <fullName evidence="2">Uncharacterized protein</fullName>
    </submittedName>
</protein>
<organism evidence="2 3">
    <name type="scientific">Streptomyces acidiscabies</name>
    <dbReference type="NCBI Taxonomy" id="42234"/>
    <lineage>
        <taxon>Bacteria</taxon>
        <taxon>Bacillati</taxon>
        <taxon>Actinomycetota</taxon>
        <taxon>Actinomycetes</taxon>
        <taxon>Kitasatosporales</taxon>
        <taxon>Streptomycetaceae</taxon>
        <taxon>Streptomyces</taxon>
    </lineage>
</organism>
<gene>
    <name evidence="2" type="ORF">PV666_46955</name>
</gene>
<evidence type="ECO:0000256" key="1">
    <source>
        <dbReference type="SAM" id="MobiDB-lite"/>
    </source>
</evidence>
<dbReference type="Proteomes" id="UP001272987">
    <property type="component" value="Unassembled WGS sequence"/>
</dbReference>
<evidence type="ECO:0000313" key="2">
    <source>
        <dbReference type="EMBL" id="MDX3025355.1"/>
    </source>
</evidence>
<comment type="caution">
    <text evidence="2">The sequence shown here is derived from an EMBL/GenBank/DDBJ whole genome shotgun (WGS) entry which is preliminary data.</text>
</comment>
<reference evidence="2 3" key="1">
    <citation type="journal article" date="2023" name="Microb. Genom.">
        <title>Mesoterricola silvestris gen. nov., sp. nov., Mesoterricola sediminis sp. nov., Geothrix oryzae sp. nov., Geothrix edaphica sp. nov., Geothrix rubra sp. nov., and Geothrix limicola sp. nov., six novel members of Acidobacteriota isolated from soils.</title>
        <authorList>
            <person name="Weisberg A.J."/>
            <person name="Pearce E."/>
            <person name="Kramer C.G."/>
            <person name="Chang J.H."/>
            <person name="Clarke C.R."/>
        </authorList>
    </citation>
    <scope>NUCLEOTIDE SEQUENCE [LARGE SCALE GENOMIC DNA]</scope>
    <source>
        <strain evidence="2 3">NB05-1H</strain>
    </source>
</reference>
<feature type="region of interest" description="Disordered" evidence="1">
    <location>
        <begin position="24"/>
        <end position="47"/>
    </location>
</feature>
<dbReference type="RefSeq" id="WP_319167463.1">
    <property type="nucleotide sequence ID" value="NZ_CP122370.1"/>
</dbReference>
<proteinExistence type="predicted"/>
<dbReference type="EMBL" id="JARAWP010000046">
    <property type="protein sequence ID" value="MDX3025355.1"/>
    <property type="molecule type" value="Genomic_DNA"/>
</dbReference>